<dbReference type="PROSITE" id="PS50895">
    <property type="entry name" value="SURF1"/>
    <property type="match status" value="1"/>
</dbReference>
<dbReference type="InterPro" id="IPR045214">
    <property type="entry name" value="Surf1/Surf4"/>
</dbReference>
<keyword evidence="6" id="KW-1003">Cell membrane</keyword>
<dbReference type="PANTHER" id="PTHR23427:SF2">
    <property type="entry name" value="SURFEIT LOCUS PROTEIN 1"/>
    <property type="match status" value="1"/>
</dbReference>
<feature type="compositionally biased region" description="Low complexity" evidence="7">
    <location>
        <begin position="279"/>
        <end position="297"/>
    </location>
</feature>
<dbReference type="EMBL" id="JAAUVV010000001">
    <property type="protein sequence ID" value="NJJ03023.1"/>
    <property type="molecule type" value="Genomic_DNA"/>
</dbReference>
<dbReference type="InterPro" id="IPR002994">
    <property type="entry name" value="Surf1/Shy1"/>
</dbReference>
<dbReference type="GO" id="GO:0005886">
    <property type="term" value="C:plasma membrane"/>
    <property type="evidence" value="ECO:0007669"/>
    <property type="project" value="UniProtKB-SubCell"/>
</dbReference>
<feature type="transmembrane region" description="Helical" evidence="6">
    <location>
        <begin position="20"/>
        <end position="43"/>
    </location>
</feature>
<dbReference type="Proteomes" id="UP000591626">
    <property type="component" value="Unassembled WGS sequence"/>
</dbReference>
<comment type="caution">
    <text evidence="8">The sequence shown here is derived from an EMBL/GenBank/DDBJ whole genome shotgun (WGS) entry which is preliminary data.</text>
</comment>
<comment type="similarity">
    <text evidence="2 6">Belongs to the SURF1 family.</text>
</comment>
<evidence type="ECO:0000313" key="9">
    <source>
        <dbReference type="Proteomes" id="UP000591626"/>
    </source>
</evidence>
<evidence type="ECO:0000313" key="8">
    <source>
        <dbReference type="EMBL" id="NJJ03023.1"/>
    </source>
</evidence>
<dbReference type="AlphaFoldDB" id="A0AAP6XKK2"/>
<evidence type="ECO:0000256" key="5">
    <source>
        <dbReference type="ARBA" id="ARBA00023136"/>
    </source>
</evidence>
<keyword evidence="4 6" id="KW-1133">Transmembrane helix</keyword>
<proteinExistence type="inferred from homology"/>
<name>A0AAP6XKK2_9CORY</name>
<organism evidence="8 9">
    <name type="scientific">Corynebacterium coyleae</name>
    <dbReference type="NCBI Taxonomy" id="53374"/>
    <lineage>
        <taxon>Bacteria</taxon>
        <taxon>Bacillati</taxon>
        <taxon>Actinomycetota</taxon>
        <taxon>Actinomycetes</taxon>
        <taxon>Mycobacteriales</taxon>
        <taxon>Corynebacteriaceae</taxon>
        <taxon>Corynebacterium</taxon>
    </lineage>
</organism>
<feature type="region of interest" description="Disordered" evidence="7">
    <location>
        <begin position="261"/>
        <end position="321"/>
    </location>
</feature>
<gene>
    <name evidence="8" type="ORF">HC138_01315</name>
</gene>
<reference evidence="8 9" key="1">
    <citation type="submission" date="2020-03" db="EMBL/GenBank/DDBJ databases">
        <title>Draft genome sequences of bacterial isolates from the female urobiome.</title>
        <authorList>
            <person name="Miller-Ensminger T."/>
            <person name="Wolfe A.J."/>
            <person name="Putonti C."/>
        </authorList>
    </citation>
    <scope>NUCLEOTIDE SEQUENCE [LARGE SCALE GENOMIC DNA]</scope>
    <source>
        <strain evidence="8 9">UMB8490</strain>
    </source>
</reference>
<protein>
    <recommendedName>
        <fullName evidence="6">SURF1-like protein</fullName>
    </recommendedName>
</protein>
<dbReference type="PANTHER" id="PTHR23427">
    <property type="entry name" value="SURFEIT LOCUS PROTEIN"/>
    <property type="match status" value="1"/>
</dbReference>
<feature type="transmembrane region" description="Helical" evidence="6">
    <location>
        <begin position="226"/>
        <end position="246"/>
    </location>
</feature>
<dbReference type="CDD" id="cd06662">
    <property type="entry name" value="SURF1"/>
    <property type="match status" value="1"/>
</dbReference>
<comment type="subcellular location">
    <subcellularLocation>
        <location evidence="6">Cell membrane</location>
        <topology evidence="6">Multi-pass membrane protein</topology>
    </subcellularLocation>
    <subcellularLocation>
        <location evidence="1">Membrane</location>
    </subcellularLocation>
</comment>
<evidence type="ECO:0000256" key="4">
    <source>
        <dbReference type="ARBA" id="ARBA00022989"/>
    </source>
</evidence>
<keyword evidence="5 6" id="KW-0472">Membrane</keyword>
<evidence type="ECO:0000256" key="2">
    <source>
        <dbReference type="ARBA" id="ARBA00007165"/>
    </source>
</evidence>
<evidence type="ECO:0000256" key="1">
    <source>
        <dbReference type="ARBA" id="ARBA00004370"/>
    </source>
</evidence>
<evidence type="ECO:0000256" key="7">
    <source>
        <dbReference type="SAM" id="MobiDB-lite"/>
    </source>
</evidence>
<accession>A0AAP6XKK2</accession>
<keyword evidence="3 6" id="KW-0812">Transmembrane</keyword>
<evidence type="ECO:0000256" key="6">
    <source>
        <dbReference type="RuleBase" id="RU363076"/>
    </source>
</evidence>
<evidence type="ECO:0000256" key="3">
    <source>
        <dbReference type="ARBA" id="ARBA00022692"/>
    </source>
</evidence>
<sequence>MSAKNQTSKPWWRQLLNPGWIIAAIVVGIFSYFAFTFLAPWQLGKNEQLVERNEHISAAFDHDPEPLVDRLPGTTLAPADEWSRVVATGHYTGNDVLLRLRSVDRTPAFQVLTPFTLDDGRTILVNRGWVPAEGSTGVPNIDAAPTGDVTITGMLRAGEAVHPTAPIHDQGFDMVHSINPAQVGELAGIDTGAVMVEPYIQLLSDQPGTLTAIPLPQLETGNHLSYGLQWILFGVAAPGALLYFLYSESRERRRFAEEQKQLLNDDTVAGSGPEPSPVPGEETAPAPSAQTPTAAPTRSRQRYGSSRTNPWAKAYDKEQER</sequence>
<dbReference type="Pfam" id="PF02104">
    <property type="entry name" value="SURF1"/>
    <property type="match status" value="1"/>
</dbReference>
<dbReference type="RefSeq" id="WP_167615560.1">
    <property type="nucleotide sequence ID" value="NZ_JAAUVV010000001.1"/>
</dbReference>